<name>J7RHN5_9APHY</name>
<dbReference type="Proteomes" id="UP000006352">
    <property type="component" value="Unassembled WGS sequence"/>
</dbReference>
<gene>
    <name evidence="1" type="ORF">FIBRA_09438</name>
</gene>
<dbReference type="InParanoid" id="J7RHN5"/>
<keyword evidence="2" id="KW-1185">Reference proteome</keyword>
<accession>J7RHN5</accession>
<proteinExistence type="predicted"/>
<organism evidence="1 2">
    <name type="scientific">Fibroporia radiculosa</name>
    <dbReference type="NCBI Taxonomy" id="599839"/>
    <lineage>
        <taxon>Eukaryota</taxon>
        <taxon>Fungi</taxon>
        <taxon>Dikarya</taxon>
        <taxon>Basidiomycota</taxon>
        <taxon>Agaricomycotina</taxon>
        <taxon>Agaricomycetes</taxon>
        <taxon>Polyporales</taxon>
        <taxon>Fibroporiaceae</taxon>
        <taxon>Fibroporia</taxon>
    </lineage>
</organism>
<protein>
    <submittedName>
        <fullName evidence="1">Uncharacterized protein</fullName>
    </submittedName>
</protein>
<evidence type="ECO:0000313" key="2">
    <source>
        <dbReference type="Proteomes" id="UP000006352"/>
    </source>
</evidence>
<dbReference type="HOGENOM" id="CLU_2469098_0_0_1"/>
<dbReference type="EMBL" id="HE797651">
    <property type="protein sequence ID" value="CCM07107.1"/>
    <property type="molecule type" value="Genomic_DNA"/>
</dbReference>
<evidence type="ECO:0000313" key="1">
    <source>
        <dbReference type="EMBL" id="CCM07107.1"/>
    </source>
</evidence>
<dbReference type="GeneID" id="24102007"/>
<dbReference type="AlphaFoldDB" id="J7RHN5"/>
<dbReference type="RefSeq" id="XP_012177128.1">
    <property type="nucleotide sequence ID" value="XM_012321738.1"/>
</dbReference>
<sequence length="88" mass="9934">MATTTMGGRKKRRASHSRGIRLDSALMAYQNSRGLHVRCWISACGKRQASHSREIRLEVSRFGVSKFAWIARPMLDISVRHLHCGLGL</sequence>
<reference evidence="1 2" key="1">
    <citation type="journal article" date="2012" name="Appl. Environ. Microbiol.">
        <title>Short-read sequencing for genomic analysis of the brown rot fungus Fibroporia radiculosa.</title>
        <authorList>
            <person name="Tang J.D."/>
            <person name="Perkins A.D."/>
            <person name="Sonstegard T.S."/>
            <person name="Schroeder S.G."/>
            <person name="Burgess S.C."/>
            <person name="Diehl S.V."/>
        </authorList>
    </citation>
    <scope>NUCLEOTIDE SEQUENCE [LARGE SCALE GENOMIC DNA]</scope>
    <source>
        <strain evidence="1 2">TFFH 294</strain>
    </source>
</reference>